<dbReference type="PANTHER" id="PTHR47585:SF2">
    <property type="entry name" value="DUF1446 DOMAIN PROTEIN (AFU_ORTHOLOGUE AFUA_6G11420)"/>
    <property type="match status" value="1"/>
</dbReference>
<dbReference type="Gene3D" id="1.10.510.10">
    <property type="entry name" value="Transferase(Phosphotransferase) domain 1"/>
    <property type="match status" value="1"/>
</dbReference>
<reference evidence="2" key="1">
    <citation type="submission" date="2019-04" db="EMBL/GenBank/DDBJ databases">
        <title>Sequencing of skin fungus with MAO and IRED activity.</title>
        <authorList>
            <person name="Marsaioli A.J."/>
            <person name="Bonatto J.M.C."/>
            <person name="Reis Junior O."/>
        </authorList>
    </citation>
    <scope>NUCLEOTIDE SEQUENCE</scope>
    <source>
        <strain evidence="2">30M1</strain>
    </source>
</reference>
<dbReference type="InterPro" id="IPR010839">
    <property type="entry name" value="AtuA_N"/>
</dbReference>
<feature type="domain" description="Acyclic terpene utilisation N-terminal" evidence="1">
    <location>
        <begin position="7"/>
        <end position="454"/>
    </location>
</feature>
<protein>
    <recommendedName>
        <fullName evidence="1">Acyclic terpene utilisation N-terminal domain-containing protein</fullName>
    </recommendedName>
</protein>
<name>A0A9P4TQD2_CURKU</name>
<dbReference type="InterPro" id="IPR011009">
    <property type="entry name" value="Kinase-like_dom_sf"/>
</dbReference>
<organism evidence="2 3">
    <name type="scientific">Curvularia kusanoi</name>
    <name type="common">Cochliobolus kusanoi</name>
    <dbReference type="NCBI Taxonomy" id="90978"/>
    <lineage>
        <taxon>Eukaryota</taxon>
        <taxon>Fungi</taxon>
        <taxon>Dikarya</taxon>
        <taxon>Ascomycota</taxon>
        <taxon>Pezizomycotina</taxon>
        <taxon>Dothideomycetes</taxon>
        <taxon>Pleosporomycetidae</taxon>
        <taxon>Pleosporales</taxon>
        <taxon>Pleosporineae</taxon>
        <taxon>Pleosporaceae</taxon>
        <taxon>Curvularia</taxon>
    </lineage>
</organism>
<comment type="caution">
    <text evidence="2">The sequence shown here is derived from an EMBL/GenBank/DDBJ whole genome shotgun (WGS) entry which is preliminary data.</text>
</comment>
<dbReference type="PANTHER" id="PTHR47585">
    <property type="match status" value="1"/>
</dbReference>
<evidence type="ECO:0000259" key="1">
    <source>
        <dbReference type="Pfam" id="PF07287"/>
    </source>
</evidence>
<dbReference type="OrthoDB" id="10265871at2759"/>
<evidence type="ECO:0000313" key="2">
    <source>
        <dbReference type="EMBL" id="KAF3011096.1"/>
    </source>
</evidence>
<proteinExistence type="predicted"/>
<evidence type="ECO:0000313" key="3">
    <source>
        <dbReference type="Proteomes" id="UP000801428"/>
    </source>
</evidence>
<accession>A0A9P4TQD2</accession>
<dbReference type="Pfam" id="PF07287">
    <property type="entry name" value="AtuA"/>
    <property type="match status" value="1"/>
</dbReference>
<sequence length="713" mass="79126">MVVKRSIRIAGCSGSTTDRRNAMTLLAANYQNDPIDVLVGDWMSEANMTARANVKLNGQMEAYEPTFLEALEPALPHIARHGIKVAVNAGASDTKKLHEAVVKLVSAKGLDLSVAWILGDEVLPQLLEAQKRGESIFENICTGQRLEDWQFEPIYAQAYLGGLGIAKAFEMGADIVLCGRVSDASPLIGSAYWWHGWQRSDLDKLANAFVAGHLSECSSYSTGGNYTGFKNIECLGWDTIGYPVVEISQAGDVVITKNMGSGGEVSIDTLTSQFLYEIQGPWYFNSDVTAVLNDISFEYVSENRIALKGIKGAPPPPTTKVGITAKPIYQAEMHWFLTGLDITAKARMMEQLIRAQMGVHVQNFTHLSFQTIGSCAENPTSQNAATVDFRVVAQARRAEDLAPQKFVRPCIDPIMCAYPGATPHLDLRQAFPKEVFEYYVTLLPQCAIKHTVHLANQDEIAVSPPPETQVWPKQQPTQDVTAVYRDVSTFGTTVKAPLGSIVHARSGDKGSDCNVGFWVRHHDEYVWLQNLLSTDKMRYLLATEYSAHLPKPRCIKGMLAGNDNWRSPEGHFKGELNKPSDLYSFGLTCIYAMLGRVILGPDDDLRLNESKGALPTFIRLQRQVSYFGERDGLNGLMKHVGDEEINCEILGMLWDDRTTEDIPYIPFSEWPDVDSTFKDLIRGLNNLDPAQRLTARQALRHPWLKDVRAVGQQ</sequence>
<dbReference type="EMBL" id="SWKU01000001">
    <property type="protein sequence ID" value="KAF3011096.1"/>
    <property type="molecule type" value="Genomic_DNA"/>
</dbReference>
<dbReference type="AlphaFoldDB" id="A0A9P4TQD2"/>
<dbReference type="SUPFAM" id="SSF56112">
    <property type="entry name" value="Protein kinase-like (PK-like)"/>
    <property type="match status" value="1"/>
</dbReference>
<dbReference type="Proteomes" id="UP000801428">
    <property type="component" value="Unassembled WGS sequence"/>
</dbReference>
<keyword evidence="3" id="KW-1185">Reference proteome</keyword>
<gene>
    <name evidence="2" type="ORF">E8E13_011305</name>
</gene>